<dbReference type="EnsemblPlants" id="AUR62042951-RA">
    <property type="protein sequence ID" value="AUR62042951-RA:cds"/>
    <property type="gene ID" value="AUR62042951"/>
</dbReference>
<organism evidence="3 4">
    <name type="scientific">Chenopodium quinoa</name>
    <name type="common">Quinoa</name>
    <dbReference type="NCBI Taxonomy" id="63459"/>
    <lineage>
        <taxon>Eukaryota</taxon>
        <taxon>Viridiplantae</taxon>
        <taxon>Streptophyta</taxon>
        <taxon>Embryophyta</taxon>
        <taxon>Tracheophyta</taxon>
        <taxon>Spermatophyta</taxon>
        <taxon>Magnoliopsida</taxon>
        <taxon>eudicotyledons</taxon>
        <taxon>Gunneridae</taxon>
        <taxon>Pentapetalae</taxon>
        <taxon>Caryophyllales</taxon>
        <taxon>Chenopodiaceae</taxon>
        <taxon>Chenopodioideae</taxon>
        <taxon>Atripliceae</taxon>
        <taxon>Chenopodium</taxon>
    </lineage>
</organism>
<name>A0A803NAF2_CHEQI</name>
<dbReference type="PANTHER" id="PTHR32285:SF241">
    <property type="entry name" value="PROTEIN TRICHOME BIREFRINGENCE-LIKE 4"/>
    <property type="match status" value="1"/>
</dbReference>
<dbReference type="AlphaFoldDB" id="A0A803NAF2"/>
<evidence type="ECO:0000259" key="2">
    <source>
        <dbReference type="Pfam" id="PF13839"/>
    </source>
</evidence>
<dbReference type="OMA" id="RINMINK"/>
<dbReference type="GO" id="GO:0016413">
    <property type="term" value="F:O-acetyltransferase activity"/>
    <property type="evidence" value="ECO:0007669"/>
    <property type="project" value="InterPro"/>
</dbReference>
<comment type="similarity">
    <text evidence="1">Belongs to the PC-esterase family. TBL subfamily.</text>
</comment>
<dbReference type="PANTHER" id="PTHR32285">
    <property type="entry name" value="PROTEIN TRICHOME BIREFRINGENCE-LIKE 9-RELATED"/>
    <property type="match status" value="1"/>
</dbReference>
<dbReference type="GO" id="GO:0005794">
    <property type="term" value="C:Golgi apparatus"/>
    <property type="evidence" value="ECO:0007669"/>
    <property type="project" value="TreeGrafter"/>
</dbReference>
<dbReference type="Proteomes" id="UP000596660">
    <property type="component" value="Unplaced"/>
</dbReference>
<evidence type="ECO:0000313" key="4">
    <source>
        <dbReference type="Proteomes" id="UP000596660"/>
    </source>
</evidence>
<protein>
    <recommendedName>
        <fullName evidence="2">Trichome birefringence-like C-terminal domain-containing protein</fullName>
    </recommendedName>
</protein>
<dbReference type="InterPro" id="IPR026057">
    <property type="entry name" value="TBL_C"/>
</dbReference>
<accession>A0A803NAF2</accession>
<keyword evidence="4" id="KW-1185">Reference proteome</keyword>
<reference evidence="3" key="2">
    <citation type="submission" date="2021-03" db="UniProtKB">
        <authorList>
            <consortium name="EnsemblPlants"/>
        </authorList>
    </citation>
    <scope>IDENTIFICATION</scope>
</reference>
<reference evidence="3" key="1">
    <citation type="journal article" date="2017" name="Nature">
        <title>The genome of Chenopodium quinoa.</title>
        <authorList>
            <person name="Jarvis D.E."/>
            <person name="Ho Y.S."/>
            <person name="Lightfoot D.J."/>
            <person name="Schmoeckel S.M."/>
            <person name="Li B."/>
            <person name="Borm T.J.A."/>
            <person name="Ohyanagi H."/>
            <person name="Mineta K."/>
            <person name="Michell C.T."/>
            <person name="Saber N."/>
            <person name="Kharbatia N.M."/>
            <person name="Rupper R.R."/>
            <person name="Sharp A.R."/>
            <person name="Dally N."/>
            <person name="Boughton B.A."/>
            <person name="Woo Y.H."/>
            <person name="Gao G."/>
            <person name="Schijlen E.G.W.M."/>
            <person name="Guo X."/>
            <person name="Momin A.A."/>
            <person name="Negrao S."/>
            <person name="Al-Babili S."/>
            <person name="Gehring C."/>
            <person name="Roessner U."/>
            <person name="Jung C."/>
            <person name="Murphy K."/>
            <person name="Arold S.T."/>
            <person name="Gojobori T."/>
            <person name="van der Linden C.G."/>
            <person name="van Loo E.N."/>
            <person name="Jellen E.N."/>
            <person name="Maughan P.J."/>
            <person name="Tester M."/>
        </authorList>
    </citation>
    <scope>NUCLEOTIDE SEQUENCE [LARGE SCALE GENOMIC DNA]</scope>
    <source>
        <strain evidence="3">cv. PI 614886</strain>
    </source>
</reference>
<proteinExistence type="inferred from homology"/>
<feature type="domain" description="Trichome birefringence-like C-terminal" evidence="2">
    <location>
        <begin position="1"/>
        <end position="258"/>
    </location>
</feature>
<dbReference type="InterPro" id="IPR029962">
    <property type="entry name" value="TBL"/>
</dbReference>
<dbReference type="Pfam" id="PF13839">
    <property type="entry name" value="PC-Esterase"/>
    <property type="match status" value="1"/>
</dbReference>
<sequence length="272" mass="32040">MMEMLRGKRLVFVGDSLNRNMCQSLVCSLRMFQGQTFRNKLNYNYYFKDYNCSITLITSPFLVQQRHLPKKNEKLRLDILDGMIYKHRDADFLIFNTGHWWNHNKSRNGENYFQEGDIIHEKMDVGVAYAKALKTWANWVDNNVNTSKTKVFFRGFAQTHFMGGDWDTDGVCHNETEPITDEKLLKPYPFLMQALEKVISEMKTPVTYLNITKLTDYRKDGHPSMYRHRGRKKPRAIQDCSHWCLPGVPDSWNELLFSSLLFSSEGFNRTTY</sequence>
<evidence type="ECO:0000256" key="1">
    <source>
        <dbReference type="ARBA" id="ARBA00007727"/>
    </source>
</evidence>
<dbReference type="Gramene" id="AUR62042951-RA">
    <property type="protein sequence ID" value="AUR62042951-RA:cds"/>
    <property type="gene ID" value="AUR62042951"/>
</dbReference>
<evidence type="ECO:0000313" key="3">
    <source>
        <dbReference type="EnsemblPlants" id="AUR62042951-RA:cds"/>
    </source>
</evidence>